<gene>
    <name evidence="2" type="ORF">DCAR_0521552</name>
</gene>
<proteinExistence type="predicted"/>
<accession>A0AAF1B0M7</accession>
<dbReference type="SUPFAM" id="SSF49599">
    <property type="entry name" value="TRAF domain-like"/>
    <property type="match status" value="2"/>
</dbReference>
<dbReference type="Proteomes" id="UP000077755">
    <property type="component" value="Chromosome 5"/>
</dbReference>
<dbReference type="PROSITE" id="PS50144">
    <property type="entry name" value="MATH"/>
    <property type="match status" value="2"/>
</dbReference>
<dbReference type="InterPro" id="IPR008974">
    <property type="entry name" value="TRAF-like"/>
</dbReference>
<feature type="domain" description="MATH" evidence="1">
    <location>
        <begin position="46"/>
        <end position="177"/>
    </location>
</feature>
<reference evidence="2" key="1">
    <citation type="journal article" date="2016" name="Nat. Genet.">
        <title>A high-quality carrot genome assembly provides new insights into carotenoid accumulation and asterid genome evolution.</title>
        <authorList>
            <person name="Iorizzo M."/>
            <person name="Ellison S."/>
            <person name="Senalik D."/>
            <person name="Zeng P."/>
            <person name="Satapoomin P."/>
            <person name="Huang J."/>
            <person name="Bowman M."/>
            <person name="Iovene M."/>
            <person name="Sanseverino W."/>
            <person name="Cavagnaro P."/>
            <person name="Yildiz M."/>
            <person name="Macko-Podgorni A."/>
            <person name="Moranska E."/>
            <person name="Grzebelus E."/>
            <person name="Grzebelus D."/>
            <person name="Ashrafi H."/>
            <person name="Zheng Z."/>
            <person name="Cheng S."/>
            <person name="Spooner D."/>
            <person name="Van Deynze A."/>
            <person name="Simon P."/>
        </authorList>
    </citation>
    <scope>NUCLEOTIDE SEQUENCE</scope>
    <source>
        <tissue evidence="2">Leaf</tissue>
    </source>
</reference>
<evidence type="ECO:0000313" key="3">
    <source>
        <dbReference type="Proteomes" id="UP000077755"/>
    </source>
</evidence>
<dbReference type="PANTHER" id="PTHR46162:SF48">
    <property type="entry name" value="MATH DOMAIN-CONTAINING PROTEIN"/>
    <property type="match status" value="1"/>
</dbReference>
<evidence type="ECO:0000313" key="2">
    <source>
        <dbReference type="EMBL" id="WOH02164.1"/>
    </source>
</evidence>
<dbReference type="CDD" id="cd00121">
    <property type="entry name" value="MATH"/>
    <property type="match status" value="2"/>
</dbReference>
<sequence>MTYFFLSIDKIFILLHSCLLLDKSRLRSLGRFRASLVKRTTRDVPPADFTLRIDDFPLLLTEMEDRRRDHHLSKCFKAGGYGWRLSIYPLGDKKTRRDAEYMSLYLVLDEQISAPVDVVIKFFAYDHIRERYLMVEVHRFDKAKDAQGISEFISVAAFSDASNGYLLDEICCVFGVELYFIKNRMSKTVVSLSNINLPKDKVYQTWRVDNFSKRQDKVYYSQAFEAGERKCRRGFLNFRGPKRNGDHKLYAKYTLVVKDQLNHRDISKEGSDYFSEASPWRIRRNFVQLSKLHDQSKGFLANDTLIVQLRVNAVFYEHNWQEV</sequence>
<name>A0AAF1B0M7_DAUCS</name>
<dbReference type="Gene3D" id="2.60.210.10">
    <property type="entry name" value="Apoptosis, Tumor Necrosis Factor Receptor Associated Protein 2, Chain A"/>
    <property type="match status" value="2"/>
</dbReference>
<reference evidence="2" key="2">
    <citation type="submission" date="2022-03" db="EMBL/GenBank/DDBJ databases">
        <title>Draft title - Genomic analysis of global carrot germplasm unveils the trajectory of domestication and the origin of high carotenoid orange carrot.</title>
        <authorList>
            <person name="Iorizzo M."/>
            <person name="Ellison S."/>
            <person name="Senalik D."/>
            <person name="Macko-Podgorni A."/>
            <person name="Grzebelus D."/>
            <person name="Bostan H."/>
            <person name="Rolling W."/>
            <person name="Curaba J."/>
            <person name="Simon P."/>
        </authorList>
    </citation>
    <scope>NUCLEOTIDE SEQUENCE</scope>
    <source>
        <tissue evidence="2">Leaf</tissue>
    </source>
</reference>
<dbReference type="InterPro" id="IPR002083">
    <property type="entry name" value="MATH/TRAF_dom"/>
</dbReference>
<dbReference type="PANTHER" id="PTHR46162">
    <property type="entry name" value="TRAF-LIKE FAMILY PROTEIN"/>
    <property type="match status" value="1"/>
</dbReference>
<dbReference type="Pfam" id="PF22486">
    <property type="entry name" value="MATH_2"/>
    <property type="match status" value="1"/>
</dbReference>
<feature type="domain" description="MATH" evidence="1">
    <location>
        <begin position="201"/>
        <end position="311"/>
    </location>
</feature>
<dbReference type="AlphaFoldDB" id="A0AAF1B0M7"/>
<dbReference type="EMBL" id="CP093347">
    <property type="protein sequence ID" value="WOH02164.1"/>
    <property type="molecule type" value="Genomic_DNA"/>
</dbReference>
<keyword evidence="3" id="KW-1185">Reference proteome</keyword>
<organism evidence="2 3">
    <name type="scientific">Daucus carota subsp. sativus</name>
    <name type="common">Carrot</name>
    <dbReference type="NCBI Taxonomy" id="79200"/>
    <lineage>
        <taxon>Eukaryota</taxon>
        <taxon>Viridiplantae</taxon>
        <taxon>Streptophyta</taxon>
        <taxon>Embryophyta</taxon>
        <taxon>Tracheophyta</taxon>
        <taxon>Spermatophyta</taxon>
        <taxon>Magnoliopsida</taxon>
        <taxon>eudicotyledons</taxon>
        <taxon>Gunneridae</taxon>
        <taxon>Pentapetalae</taxon>
        <taxon>asterids</taxon>
        <taxon>campanulids</taxon>
        <taxon>Apiales</taxon>
        <taxon>Apiaceae</taxon>
        <taxon>Apioideae</taxon>
        <taxon>Scandiceae</taxon>
        <taxon>Daucinae</taxon>
        <taxon>Daucus</taxon>
        <taxon>Daucus sect. Daucus</taxon>
    </lineage>
</organism>
<evidence type="ECO:0000259" key="1">
    <source>
        <dbReference type="PROSITE" id="PS50144"/>
    </source>
</evidence>
<protein>
    <recommendedName>
        <fullName evidence="1">MATH domain-containing protein</fullName>
    </recommendedName>
</protein>